<dbReference type="GO" id="GO:0016126">
    <property type="term" value="P:sterol biosynthetic process"/>
    <property type="evidence" value="ECO:0007669"/>
    <property type="project" value="TreeGrafter"/>
</dbReference>
<feature type="transmembrane region" description="Helical" evidence="8">
    <location>
        <begin position="281"/>
        <end position="298"/>
    </location>
</feature>
<dbReference type="GeneID" id="27348484"/>
<dbReference type="Pfam" id="PF07281">
    <property type="entry name" value="INSIG"/>
    <property type="match status" value="1"/>
</dbReference>
<keyword evidence="5 8" id="KW-1133">Transmembrane helix</keyword>
<dbReference type="PANTHER" id="PTHR15301:SF3">
    <property type="entry name" value="PROTEIN NSG1-RELATED"/>
    <property type="match status" value="1"/>
</dbReference>
<feature type="region of interest" description="Disordered" evidence="7">
    <location>
        <begin position="1"/>
        <end position="51"/>
    </location>
</feature>
<evidence type="ECO:0000256" key="3">
    <source>
        <dbReference type="ARBA" id="ARBA00022692"/>
    </source>
</evidence>
<feature type="transmembrane region" description="Helical" evidence="8">
    <location>
        <begin position="255"/>
        <end position="274"/>
    </location>
</feature>
<organism evidence="9 10">
    <name type="scientific">Cladophialophora immunda</name>
    <dbReference type="NCBI Taxonomy" id="569365"/>
    <lineage>
        <taxon>Eukaryota</taxon>
        <taxon>Fungi</taxon>
        <taxon>Dikarya</taxon>
        <taxon>Ascomycota</taxon>
        <taxon>Pezizomycotina</taxon>
        <taxon>Eurotiomycetes</taxon>
        <taxon>Chaetothyriomycetidae</taxon>
        <taxon>Chaetothyriales</taxon>
        <taxon>Herpotrichiellaceae</taxon>
        <taxon>Cladophialophora</taxon>
    </lineage>
</organism>
<evidence type="ECO:0000256" key="2">
    <source>
        <dbReference type="ARBA" id="ARBA00007475"/>
    </source>
</evidence>
<feature type="transmembrane region" description="Helical" evidence="8">
    <location>
        <begin position="172"/>
        <end position="192"/>
    </location>
</feature>
<name>A0A0D2C6N7_9EURO</name>
<dbReference type="AlphaFoldDB" id="A0A0D2C6N7"/>
<dbReference type="HOGENOM" id="CLU_039316_0_0_1"/>
<dbReference type="OrthoDB" id="205546at2759"/>
<dbReference type="VEuPathDB" id="FungiDB:PV07_09290"/>
<evidence type="ECO:0000256" key="6">
    <source>
        <dbReference type="ARBA" id="ARBA00023136"/>
    </source>
</evidence>
<feature type="compositionally biased region" description="Polar residues" evidence="7">
    <location>
        <begin position="79"/>
        <end position="91"/>
    </location>
</feature>
<keyword evidence="10" id="KW-1185">Reference proteome</keyword>
<feature type="transmembrane region" description="Helical" evidence="8">
    <location>
        <begin position="127"/>
        <end position="152"/>
    </location>
</feature>
<evidence type="ECO:0008006" key="11">
    <source>
        <dbReference type="Google" id="ProtNLM"/>
    </source>
</evidence>
<sequence length="343" mass="37357">MEMPQVYRPIPRRAFELTPASTDSSHPPSPAEASSPELLMAQKPDLSPSRTRSILNLTSSTLLGIYSPLTSDGTRDETSTPWGTGAQTPSKRPSVDDYSYDPTGAPVSWNGEATKPRLKVKRKGFRGYLVPLFLQTSLLFGCGIGYGTIITHLHKTQRITPVPVPDIDRNSLYYQVSWGVFGILLGNALPLVDSFWQRFVSSQEKSAKSTALQPEAANSASSSDSGLGPLWYSTVRSMGAFVGIAFAVRRIPWQSTLQVALTLALANPVLWYLIDRSLPGFAFSAAVSTIGTLVMLVVDPNFVPVPAIHQPMASEKFGVYTWLASILFCTSLCFGAIGRRLRL</sequence>
<comment type="subcellular location">
    <subcellularLocation>
        <location evidence="1">Endoplasmic reticulum membrane</location>
        <topology evidence="1">Multi-pass membrane protein</topology>
    </subcellularLocation>
</comment>
<dbReference type="InterPro" id="IPR025929">
    <property type="entry name" value="INSIG_fam"/>
</dbReference>
<dbReference type="EMBL" id="KN847044">
    <property type="protein sequence ID" value="KIW26175.1"/>
    <property type="molecule type" value="Genomic_DNA"/>
</dbReference>
<evidence type="ECO:0000256" key="1">
    <source>
        <dbReference type="ARBA" id="ARBA00004477"/>
    </source>
</evidence>
<keyword evidence="3 8" id="KW-0812">Transmembrane</keyword>
<dbReference type="GO" id="GO:0005789">
    <property type="term" value="C:endoplasmic reticulum membrane"/>
    <property type="evidence" value="ECO:0007669"/>
    <property type="project" value="UniProtKB-SubCell"/>
</dbReference>
<evidence type="ECO:0000256" key="8">
    <source>
        <dbReference type="SAM" id="Phobius"/>
    </source>
</evidence>
<gene>
    <name evidence="9" type="ORF">PV07_09290</name>
</gene>
<dbReference type="PANTHER" id="PTHR15301">
    <property type="entry name" value="INSULIN-INDUCED GENE 1"/>
    <property type="match status" value="1"/>
</dbReference>
<reference evidence="9 10" key="1">
    <citation type="submission" date="2015-01" db="EMBL/GenBank/DDBJ databases">
        <title>The Genome Sequence of Cladophialophora immunda CBS83496.</title>
        <authorList>
            <consortium name="The Broad Institute Genomics Platform"/>
            <person name="Cuomo C."/>
            <person name="de Hoog S."/>
            <person name="Gorbushina A."/>
            <person name="Stielow B."/>
            <person name="Teixiera M."/>
            <person name="Abouelleil A."/>
            <person name="Chapman S.B."/>
            <person name="Priest M."/>
            <person name="Young S.K."/>
            <person name="Wortman J."/>
            <person name="Nusbaum C."/>
            <person name="Birren B."/>
        </authorList>
    </citation>
    <scope>NUCLEOTIDE SEQUENCE [LARGE SCALE GENOMIC DNA]</scope>
    <source>
        <strain evidence="9 10">CBS 83496</strain>
    </source>
</reference>
<evidence type="ECO:0000256" key="5">
    <source>
        <dbReference type="ARBA" id="ARBA00022989"/>
    </source>
</evidence>
<dbReference type="RefSeq" id="XP_016246391.1">
    <property type="nucleotide sequence ID" value="XM_016396535.1"/>
</dbReference>
<feature type="region of interest" description="Disordered" evidence="7">
    <location>
        <begin position="66"/>
        <end position="100"/>
    </location>
</feature>
<evidence type="ECO:0000313" key="9">
    <source>
        <dbReference type="EMBL" id="KIW26175.1"/>
    </source>
</evidence>
<feature type="transmembrane region" description="Helical" evidence="8">
    <location>
        <begin position="318"/>
        <end position="337"/>
    </location>
</feature>
<evidence type="ECO:0000256" key="4">
    <source>
        <dbReference type="ARBA" id="ARBA00022824"/>
    </source>
</evidence>
<keyword evidence="4" id="KW-0256">Endoplasmic reticulum</keyword>
<proteinExistence type="inferred from homology"/>
<evidence type="ECO:0000313" key="10">
    <source>
        <dbReference type="Proteomes" id="UP000054466"/>
    </source>
</evidence>
<comment type="similarity">
    <text evidence="2">Belongs to the INSIG family.</text>
</comment>
<keyword evidence="6 8" id="KW-0472">Membrane</keyword>
<protein>
    <recommendedName>
        <fullName evidence="11">INSIG domain protein</fullName>
    </recommendedName>
</protein>
<evidence type="ECO:0000256" key="7">
    <source>
        <dbReference type="SAM" id="MobiDB-lite"/>
    </source>
</evidence>
<accession>A0A0D2C6N7</accession>
<dbReference type="STRING" id="569365.A0A0D2C6N7"/>
<dbReference type="Proteomes" id="UP000054466">
    <property type="component" value="Unassembled WGS sequence"/>
</dbReference>